<evidence type="ECO:0000256" key="1">
    <source>
        <dbReference type="SAM" id="MobiDB-lite"/>
    </source>
</evidence>
<dbReference type="RefSeq" id="WP_138088419.1">
    <property type="nucleotide sequence ID" value="NZ_VAUV01000021.1"/>
</dbReference>
<sequence length="185" mass="21080">MTGNEAKVRSIETLDAFRASLIIFLTKARRSVDQVSEEVNRTRQWITNDQKFHWQTQLKRRTQVMHQAEQELVSARFSTLRASTTMQEMAVRKAKKSVKEAEEKIQQVKAWSRNFDAAIDPSLKKIESLRSYLDHDIPKAIAWLSQLQRSLSAYTDNTPIIVEPSTPSTSPEDDPADPSISPPAL</sequence>
<proteinExistence type="predicted"/>
<dbReference type="OrthoDB" id="192040at2"/>
<dbReference type="Proteomes" id="UP000306196">
    <property type="component" value="Unassembled WGS sequence"/>
</dbReference>
<gene>
    <name evidence="2" type="ORF">FEM03_21750</name>
</gene>
<reference evidence="2 3" key="1">
    <citation type="submission" date="2019-05" db="EMBL/GenBank/DDBJ databases">
        <title>Verrucobacter flavum gen. nov., sp. nov. a new member of the family Verrucomicrobiaceae.</title>
        <authorList>
            <person name="Szuroczki S."/>
            <person name="Abbaszade G."/>
            <person name="Szabo A."/>
            <person name="Felfoldi T."/>
            <person name="Schumann P."/>
            <person name="Boka K."/>
            <person name="Keki Z."/>
            <person name="Toumi M."/>
            <person name="Toth E."/>
        </authorList>
    </citation>
    <scope>NUCLEOTIDE SEQUENCE [LARGE SCALE GENOMIC DNA]</scope>
    <source>
        <strain evidence="2 3">MG-N-17</strain>
    </source>
</reference>
<dbReference type="EMBL" id="VAUV01000021">
    <property type="protein sequence ID" value="TLD68665.1"/>
    <property type="molecule type" value="Genomic_DNA"/>
</dbReference>
<accession>A0A5R8K9R6</accession>
<keyword evidence="3" id="KW-1185">Reference proteome</keyword>
<evidence type="ECO:0000313" key="3">
    <source>
        <dbReference type="Proteomes" id="UP000306196"/>
    </source>
</evidence>
<dbReference type="AlphaFoldDB" id="A0A5R8K9R6"/>
<comment type="caution">
    <text evidence="2">The sequence shown here is derived from an EMBL/GenBank/DDBJ whole genome shotgun (WGS) entry which is preliminary data.</text>
</comment>
<organism evidence="2 3">
    <name type="scientific">Phragmitibacter flavus</name>
    <dbReference type="NCBI Taxonomy" id="2576071"/>
    <lineage>
        <taxon>Bacteria</taxon>
        <taxon>Pseudomonadati</taxon>
        <taxon>Verrucomicrobiota</taxon>
        <taxon>Verrucomicrobiia</taxon>
        <taxon>Verrucomicrobiales</taxon>
        <taxon>Verrucomicrobiaceae</taxon>
        <taxon>Phragmitibacter</taxon>
    </lineage>
</organism>
<name>A0A5R8K9R6_9BACT</name>
<evidence type="ECO:0000313" key="2">
    <source>
        <dbReference type="EMBL" id="TLD68665.1"/>
    </source>
</evidence>
<protein>
    <submittedName>
        <fullName evidence="2">Uncharacterized protein</fullName>
    </submittedName>
</protein>
<feature type="region of interest" description="Disordered" evidence="1">
    <location>
        <begin position="155"/>
        <end position="185"/>
    </location>
</feature>